<dbReference type="Pfam" id="PF02801">
    <property type="entry name" value="Ketoacyl-synt_C"/>
    <property type="match status" value="1"/>
</dbReference>
<organism evidence="6 7">
    <name type="scientific">Shewanella septentrionalis</name>
    <dbReference type="NCBI Taxonomy" id="2952223"/>
    <lineage>
        <taxon>Bacteria</taxon>
        <taxon>Pseudomonadati</taxon>
        <taxon>Pseudomonadota</taxon>
        <taxon>Gammaproteobacteria</taxon>
        <taxon>Alteromonadales</taxon>
        <taxon>Shewanellaceae</taxon>
        <taxon>Shewanella</taxon>
    </lineage>
</organism>
<dbReference type="InterPro" id="IPR014031">
    <property type="entry name" value="Ketoacyl_synth_C"/>
</dbReference>
<evidence type="ECO:0000256" key="1">
    <source>
        <dbReference type="ARBA" id="ARBA00005194"/>
    </source>
</evidence>
<comment type="similarity">
    <text evidence="2 4">Belongs to the thiolase-like superfamily. Beta-ketoacyl-ACP synthases family.</text>
</comment>
<dbReference type="EC" id="2.3.1.179" evidence="6"/>
<evidence type="ECO:0000256" key="4">
    <source>
        <dbReference type="RuleBase" id="RU003694"/>
    </source>
</evidence>
<keyword evidence="7" id="KW-1185">Reference proteome</keyword>
<evidence type="ECO:0000313" key="6">
    <source>
        <dbReference type="EMBL" id="MCT7944238.1"/>
    </source>
</evidence>
<dbReference type="PROSITE" id="PS52004">
    <property type="entry name" value="KS3_2"/>
    <property type="match status" value="1"/>
</dbReference>
<dbReference type="InterPro" id="IPR000794">
    <property type="entry name" value="Beta-ketoacyl_synthase"/>
</dbReference>
<dbReference type="InterPro" id="IPR016039">
    <property type="entry name" value="Thiolase-like"/>
</dbReference>
<dbReference type="Pfam" id="PF00109">
    <property type="entry name" value="ketoacyl-synt"/>
    <property type="match status" value="1"/>
</dbReference>
<evidence type="ECO:0000313" key="7">
    <source>
        <dbReference type="Proteomes" id="UP001155604"/>
    </source>
</evidence>
<dbReference type="SMART" id="SM00825">
    <property type="entry name" value="PKS_KS"/>
    <property type="match status" value="1"/>
</dbReference>
<evidence type="ECO:0000256" key="2">
    <source>
        <dbReference type="ARBA" id="ARBA00008467"/>
    </source>
</evidence>
<dbReference type="GO" id="GO:0006633">
    <property type="term" value="P:fatty acid biosynthetic process"/>
    <property type="evidence" value="ECO:0007669"/>
    <property type="project" value="InterPro"/>
</dbReference>
<keyword evidence="6" id="KW-0012">Acyltransferase</keyword>
<dbReference type="FunFam" id="3.40.47.10:FF:000018">
    <property type="entry name" value="3-oxoacyl-[acyl-carrier-protein] synthase 2"/>
    <property type="match status" value="1"/>
</dbReference>
<reference evidence="6" key="1">
    <citation type="journal article" date="2023" name="Int. J. Syst. Evol. Microbiol.">
        <title>&lt;i&gt;Shewanella septentrionalis&lt;/i&gt; sp. nov. and &lt;i&gt;Shewanella holmiensis&lt;/i&gt; sp. nov., isolated from Baltic Sea water and sediments.</title>
        <authorList>
            <person name="Martin-Rodriguez A.J."/>
            <person name="Thorell K."/>
            <person name="Joffre E."/>
            <person name="Jensie-Markopoulos S."/>
            <person name="Moore E.R.B."/>
            <person name="Sjoling A."/>
        </authorList>
    </citation>
    <scope>NUCLEOTIDE SEQUENCE</scope>
    <source>
        <strain evidence="6">SP1W3</strain>
    </source>
</reference>
<dbReference type="Proteomes" id="UP001155604">
    <property type="component" value="Unassembled WGS sequence"/>
</dbReference>
<sequence length="419" mass="44733">MSEATNQTRLGKRVVITGVGGITALGHDWPTIAASLKAQKNCVVTMSDWDRYDGLNTRLAAPITDFEVPSHYSRKKIRSMGRVSIMATRASELALIDAGLLDDPIVSSGEMGIAYGSSTGSTDPITAFGDMLKTGDMSGITATSYIRMMAHTTAVNVGVFFGLKGRIHTTSSACTSGSQGIGYAYEAIKYGQQTLMLAGGGEELCPTEAVVFDTLFATSTKNSTPELTPRPFDADRDGLVIGEGACTLVLEELEHAKARGAKIYAELVGFGTNSDGQHVTQPNAQTMEIAIRLALKDAQLEPSAIGYVNAHGTATDRGDIAESHATQAVFGADTPISSLKSYTGHTLGACGALEAWVSIEMMNAGWFAPTLNLENIDPQCADLDYIRNELRPIDTDYVMSNNFAFGGINTSLIFKRWTR</sequence>
<protein>
    <submittedName>
        <fullName evidence="6">Beta-ketoacyl-ACP synthase</fullName>
        <ecNumber evidence="6">2.3.1.179</ecNumber>
    </submittedName>
</protein>
<dbReference type="InterPro" id="IPR020841">
    <property type="entry name" value="PKS_Beta-ketoAc_synthase_dom"/>
</dbReference>
<keyword evidence="3 4" id="KW-0808">Transferase</keyword>
<comment type="pathway">
    <text evidence="1">Lipid metabolism; fatty acid biosynthesis.</text>
</comment>
<name>A0A9X3AYN1_9GAMM</name>
<accession>A0A9X3AYN1</accession>
<dbReference type="EMBL" id="JAMTCC010000003">
    <property type="protein sequence ID" value="MCT7944238.1"/>
    <property type="molecule type" value="Genomic_DNA"/>
</dbReference>
<dbReference type="AlphaFoldDB" id="A0A9X3AYN1"/>
<gene>
    <name evidence="6" type="ORF">NE536_02520</name>
</gene>
<dbReference type="Gene3D" id="3.40.47.10">
    <property type="match status" value="2"/>
</dbReference>
<dbReference type="GO" id="GO:0005829">
    <property type="term" value="C:cytosol"/>
    <property type="evidence" value="ECO:0007669"/>
    <property type="project" value="TreeGrafter"/>
</dbReference>
<dbReference type="NCBIfam" id="NF006587">
    <property type="entry name" value="PRK09116.1"/>
    <property type="match status" value="1"/>
</dbReference>
<dbReference type="InterPro" id="IPR018201">
    <property type="entry name" value="Ketoacyl_synth_AS"/>
</dbReference>
<evidence type="ECO:0000256" key="3">
    <source>
        <dbReference type="ARBA" id="ARBA00022679"/>
    </source>
</evidence>
<dbReference type="InterPro" id="IPR014030">
    <property type="entry name" value="Ketoacyl_synth_N"/>
</dbReference>
<proteinExistence type="inferred from homology"/>
<dbReference type="GO" id="GO:0004315">
    <property type="term" value="F:3-oxoacyl-[acyl-carrier-protein] synthase activity"/>
    <property type="evidence" value="ECO:0007669"/>
    <property type="project" value="UniProtKB-EC"/>
</dbReference>
<evidence type="ECO:0000259" key="5">
    <source>
        <dbReference type="PROSITE" id="PS52004"/>
    </source>
</evidence>
<dbReference type="PANTHER" id="PTHR11712">
    <property type="entry name" value="POLYKETIDE SYNTHASE-RELATED"/>
    <property type="match status" value="1"/>
</dbReference>
<comment type="caution">
    <text evidence="6">The sequence shown here is derived from an EMBL/GenBank/DDBJ whole genome shotgun (WGS) entry which is preliminary data.</text>
</comment>
<dbReference type="SUPFAM" id="SSF53901">
    <property type="entry name" value="Thiolase-like"/>
    <property type="match status" value="2"/>
</dbReference>
<dbReference type="RefSeq" id="WP_261271699.1">
    <property type="nucleotide sequence ID" value="NZ_JAMTCC010000003.1"/>
</dbReference>
<dbReference type="CDD" id="cd00834">
    <property type="entry name" value="KAS_I_II"/>
    <property type="match status" value="1"/>
</dbReference>
<dbReference type="PANTHER" id="PTHR11712:SF325">
    <property type="entry name" value="3-OXOACYL-(ACYL-CARRIER-PROTEIN) SYNTHASE II FABF"/>
    <property type="match status" value="1"/>
</dbReference>
<dbReference type="PROSITE" id="PS00606">
    <property type="entry name" value="KS3_1"/>
    <property type="match status" value="1"/>
</dbReference>
<feature type="domain" description="Ketosynthase family 3 (KS3)" evidence="5">
    <location>
        <begin position="11"/>
        <end position="416"/>
    </location>
</feature>